<evidence type="ECO:0000313" key="10">
    <source>
        <dbReference type="EMBL" id="KAJ7716156.1"/>
    </source>
</evidence>
<keyword evidence="4 10" id="KW-0689">Ribosomal protein</keyword>
<dbReference type="Pfam" id="PF00900">
    <property type="entry name" value="Ribosomal_S4e"/>
    <property type="match status" value="1"/>
</dbReference>
<comment type="similarity">
    <text evidence="1">Belongs to the eukaryotic ribosomal protein eS4 family.</text>
</comment>
<evidence type="ECO:0000256" key="2">
    <source>
        <dbReference type="ARBA" id="ARBA00022730"/>
    </source>
</evidence>
<evidence type="ECO:0000256" key="5">
    <source>
        <dbReference type="ARBA" id="ARBA00023274"/>
    </source>
</evidence>
<evidence type="ECO:0000256" key="1">
    <source>
        <dbReference type="ARBA" id="ARBA00007500"/>
    </source>
</evidence>
<feature type="domain" description="Small ribosomal subunit protein eS4 C-terminal" evidence="9">
    <location>
        <begin position="174"/>
        <end position="220"/>
    </location>
</feature>
<dbReference type="AlphaFoldDB" id="A0AAD7HA83"/>
<dbReference type="InterPro" id="IPR013845">
    <property type="entry name" value="Ribosomal_eS4_central_region"/>
</dbReference>
<dbReference type="Proteomes" id="UP001215598">
    <property type="component" value="Unassembled WGS sequence"/>
</dbReference>
<dbReference type="FunFam" id="2.30.30.30:FF:000005">
    <property type="entry name" value="40S ribosomal protein S4"/>
    <property type="match status" value="1"/>
</dbReference>
<reference evidence="10" key="1">
    <citation type="submission" date="2023-03" db="EMBL/GenBank/DDBJ databases">
        <title>Massive genome expansion in bonnet fungi (Mycena s.s.) driven by repeated elements and novel gene families across ecological guilds.</title>
        <authorList>
            <consortium name="Lawrence Berkeley National Laboratory"/>
            <person name="Harder C.B."/>
            <person name="Miyauchi S."/>
            <person name="Viragh M."/>
            <person name="Kuo A."/>
            <person name="Thoen E."/>
            <person name="Andreopoulos B."/>
            <person name="Lu D."/>
            <person name="Skrede I."/>
            <person name="Drula E."/>
            <person name="Henrissat B."/>
            <person name="Morin E."/>
            <person name="Kohler A."/>
            <person name="Barry K."/>
            <person name="LaButti K."/>
            <person name="Morin E."/>
            <person name="Salamov A."/>
            <person name="Lipzen A."/>
            <person name="Mereny Z."/>
            <person name="Hegedus B."/>
            <person name="Baldrian P."/>
            <person name="Stursova M."/>
            <person name="Weitz H."/>
            <person name="Taylor A."/>
            <person name="Grigoriev I.V."/>
            <person name="Nagy L.G."/>
            <person name="Martin F."/>
            <person name="Kauserud H."/>
        </authorList>
    </citation>
    <scope>NUCLEOTIDE SEQUENCE</scope>
    <source>
        <strain evidence="10">CBHHK182m</strain>
    </source>
</reference>
<evidence type="ECO:0000259" key="9">
    <source>
        <dbReference type="Pfam" id="PF16121"/>
    </source>
</evidence>
<dbReference type="InterPro" id="IPR014722">
    <property type="entry name" value="Rib_uL2_dom2"/>
</dbReference>
<dbReference type="PANTHER" id="PTHR11581:SF0">
    <property type="entry name" value="SMALL RIBOSOMAL SUBUNIT PROTEIN ES4"/>
    <property type="match status" value="1"/>
</dbReference>
<gene>
    <name evidence="10" type="ORF">B0H16DRAFT_1741489</name>
</gene>
<feature type="compositionally biased region" description="Basic residues" evidence="6">
    <location>
        <begin position="15"/>
        <end position="29"/>
    </location>
</feature>
<organism evidence="10 11">
    <name type="scientific">Mycena metata</name>
    <dbReference type="NCBI Taxonomy" id="1033252"/>
    <lineage>
        <taxon>Eukaryota</taxon>
        <taxon>Fungi</taxon>
        <taxon>Dikarya</taxon>
        <taxon>Basidiomycota</taxon>
        <taxon>Agaricomycotina</taxon>
        <taxon>Agaricomycetes</taxon>
        <taxon>Agaricomycetidae</taxon>
        <taxon>Agaricales</taxon>
        <taxon>Marasmiineae</taxon>
        <taxon>Mycenaceae</taxon>
        <taxon>Mycena</taxon>
    </lineage>
</organism>
<keyword evidence="3" id="KW-0694">RNA-binding</keyword>
<dbReference type="GO" id="GO:0019843">
    <property type="term" value="F:rRNA binding"/>
    <property type="evidence" value="ECO:0007669"/>
    <property type="project" value="UniProtKB-KW"/>
</dbReference>
<accession>A0AAD7HA83</accession>
<name>A0AAD7HA83_9AGAR</name>
<dbReference type="Pfam" id="PF16121">
    <property type="entry name" value="40S_S4_C"/>
    <property type="match status" value="1"/>
</dbReference>
<evidence type="ECO:0000256" key="4">
    <source>
        <dbReference type="ARBA" id="ARBA00022980"/>
    </source>
</evidence>
<comment type="caution">
    <text evidence="10">The sequence shown here is derived from an EMBL/GenBank/DDBJ whole genome shotgun (WGS) entry which is preliminary data.</text>
</comment>
<feature type="domain" description="KOW" evidence="7">
    <location>
        <begin position="140"/>
        <end position="173"/>
    </location>
</feature>
<keyword evidence="2" id="KW-0699">rRNA-binding</keyword>
<evidence type="ECO:0000259" key="7">
    <source>
        <dbReference type="Pfam" id="PF00467"/>
    </source>
</evidence>
<dbReference type="Pfam" id="PF00467">
    <property type="entry name" value="KOW"/>
    <property type="match status" value="1"/>
</dbReference>
<dbReference type="Gene3D" id="2.40.50.740">
    <property type="match status" value="1"/>
</dbReference>
<dbReference type="InterPro" id="IPR005824">
    <property type="entry name" value="KOW"/>
</dbReference>
<dbReference type="Gene3D" id="2.30.30.30">
    <property type="match status" value="1"/>
</dbReference>
<dbReference type="GO" id="GO:0003735">
    <property type="term" value="F:structural constituent of ribosome"/>
    <property type="evidence" value="ECO:0007669"/>
    <property type="project" value="InterPro"/>
</dbReference>
<dbReference type="GO" id="GO:0006412">
    <property type="term" value="P:translation"/>
    <property type="evidence" value="ECO:0007669"/>
    <property type="project" value="InterPro"/>
</dbReference>
<dbReference type="InterPro" id="IPR000876">
    <property type="entry name" value="Ribosomal_eS4"/>
</dbReference>
<dbReference type="InterPro" id="IPR041982">
    <property type="entry name" value="Ribosomal_eS4_KOW"/>
</dbReference>
<dbReference type="GO" id="GO:0022627">
    <property type="term" value="C:cytosolic small ribosomal subunit"/>
    <property type="evidence" value="ECO:0007669"/>
    <property type="project" value="UniProtKB-ARBA"/>
</dbReference>
<keyword evidence="11" id="KW-1185">Reference proteome</keyword>
<dbReference type="InterPro" id="IPR032277">
    <property type="entry name" value="Ribosomal_eS4_C"/>
</dbReference>
<protein>
    <submittedName>
        <fullName evidence="10">40S ribosomal protein S4</fullName>
    </submittedName>
</protein>
<feature type="domain" description="Small ribosomal subunit protein eS4 central region" evidence="8">
    <location>
        <begin position="73"/>
        <end position="130"/>
    </location>
</feature>
<dbReference type="EMBL" id="JARKIB010000296">
    <property type="protein sequence ID" value="KAJ7716156.1"/>
    <property type="molecule type" value="Genomic_DNA"/>
</dbReference>
<dbReference type="PANTHER" id="PTHR11581">
    <property type="entry name" value="30S/40S RIBOSOMAL PROTEIN S4"/>
    <property type="match status" value="1"/>
</dbReference>
<proteinExistence type="inferred from homology"/>
<evidence type="ECO:0000259" key="8">
    <source>
        <dbReference type="Pfam" id="PF00900"/>
    </source>
</evidence>
<keyword evidence="5" id="KW-0687">Ribonucleoprotein</keyword>
<evidence type="ECO:0000256" key="6">
    <source>
        <dbReference type="SAM" id="MobiDB-lite"/>
    </source>
</evidence>
<dbReference type="InterPro" id="IPR038237">
    <property type="entry name" value="Ribosomal_eS4_central_sf"/>
</dbReference>
<evidence type="ECO:0000256" key="3">
    <source>
        <dbReference type="ARBA" id="ARBA00022884"/>
    </source>
</evidence>
<sequence length="224" mass="24655">MSTPALPGHGSFEWKKKRKQTHSGAVRHRPLPELTDDSFVVELNEEVDELHGSVVDVIGNRAGATAKAAARNTTRITPEEATYKLLNVRKVAIGAGGVPHIVTHDGRTIRYPDPAIQVNDTVKYDLNQAKLVDFVKFDTGNMCVITGGRNMGRAGVIVHREKHIGGFDIVHVKDSLERTFATRVTNIFVIGDGPKPWISLPKGKGTNLTISEERDLKRKRAAEH</sequence>
<dbReference type="CDD" id="cd06087">
    <property type="entry name" value="KOW_RPS4"/>
    <property type="match status" value="1"/>
</dbReference>
<feature type="region of interest" description="Disordered" evidence="6">
    <location>
        <begin position="1"/>
        <end position="30"/>
    </location>
</feature>
<dbReference type="FunFam" id="2.40.50.740:FF:000001">
    <property type="entry name" value="40S ribosomal protein S4"/>
    <property type="match status" value="1"/>
</dbReference>
<evidence type="ECO:0000313" key="11">
    <source>
        <dbReference type="Proteomes" id="UP001215598"/>
    </source>
</evidence>